<dbReference type="AlphaFoldDB" id="A0A2I1BU17"/>
<keyword evidence="2" id="KW-1185">Reference proteome</keyword>
<dbReference type="Proteomes" id="UP000234474">
    <property type="component" value="Unassembled WGS sequence"/>
</dbReference>
<evidence type="ECO:0000313" key="1">
    <source>
        <dbReference type="EMBL" id="PKX88885.1"/>
    </source>
</evidence>
<sequence>RALISDSGGRWVLVYLDADSTEIRRRVAAMNTLAEEGDLALYLTQDGLERYLSGFERP</sequence>
<dbReference type="RefSeq" id="XP_024677480.1">
    <property type="nucleotide sequence ID" value="XM_024821707.1"/>
</dbReference>
<feature type="non-terminal residue" evidence="1">
    <location>
        <position position="58"/>
    </location>
</feature>
<dbReference type="VEuPathDB" id="FungiDB:P174DRAFT_343223"/>
<comment type="caution">
    <text evidence="1">The sequence shown here is derived from an EMBL/GenBank/DDBJ whole genome shotgun (WGS) entry which is preliminary data.</text>
</comment>
<gene>
    <name evidence="1" type="ORF">P174DRAFT_343223</name>
</gene>
<feature type="non-terminal residue" evidence="1">
    <location>
        <position position="1"/>
    </location>
</feature>
<dbReference type="GeneID" id="36529033"/>
<name>A0A2I1BU17_ASPN1</name>
<organism evidence="1 2">
    <name type="scientific">Aspergillus novofumigatus (strain IBT 16806)</name>
    <dbReference type="NCBI Taxonomy" id="1392255"/>
    <lineage>
        <taxon>Eukaryota</taxon>
        <taxon>Fungi</taxon>
        <taxon>Dikarya</taxon>
        <taxon>Ascomycota</taxon>
        <taxon>Pezizomycotina</taxon>
        <taxon>Eurotiomycetes</taxon>
        <taxon>Eurotiomycetidae</taxon>
        <taxon>Eurotiales</taxon>
        <taxon>Aspergillaceae</taxon>
        <taxon>Aspergillus</taxon>
        <taxon>Aspergillus subgen. Fumigati</taxon>
    </lineage>
</organism>
<protein>
    <submittedName>
        <fullName evidence="1">Uncharacterized protein</fullName>
    </submittedName>
</protein>
<reference evidence="2" key="1">
    <citation type="journal article" date="2018" name="Proc. Natl. Acad. Sci. U.S.A.">
        <title>Linking secondary metabolites to gene clusters through genome sequencing of six diverse Aspergillus species.</title>
        <authorList>
            <person name="Kaerboelling I."/>
            <person name="Vesth T.C."/>
            <person name="Frisvad J.C."/>
            <person name="Nybo J.L."/>
            <person name="Theobald S."/>
            <person name="Kuo A."/>
            <person name="Bowyer P."/>
            <person name="Matsuda Y."/>
            <person name="Mondo S."/>
            <person name="Lyhne E.K."/>
            <person name="Kogle M.E."/>
            <person name="Clum A."/>
            <person name="Lipzen A."/>
            <person name="Salamov A."/>
            <person name="Ngan C.Y."/>
            <person name="Daum C."/>
            <person name="Chiniquy J."/>
            <person name="Barry K."/>
            <person name="LaButti K."/>
            <person name="Haridas S."/>
            <person name="Simmons B.A."/>
            <person name="Magnuson J.K."/>
            <person name="Mortensen U.H."/>
            <person name="Larsen T.O."/>
            <person name="Grigoriev I.V."/>
            <person name="Baker S.E."/>
            <person name="Andersen M.R."/>
        </authorList>
    </citation>
    <scope>NUCLEOTIDE SEQUENCE [LARGE SCALE GENOMIC DNA]</scope>
    <source>
        <strain evidence="2">IBT 16806</strain>
    </source>
</reference>
<dbReference type="EMBL" id="MSZS01000011">
    <property type="protein sequence ID" value="PKX88885.1"/>
    <property type="molecule type" value="Genomic_DNA"/>
</dbReference>
<dbReference type="OrthoDB" id="3512845at2759"/>
<evidence type="ECO:0000313" key="2">
    <source>
        <dbReference type="Proteomes" id="UP000234474"/>
    </source>
</evidence>
<proteinExistence type="predicted"/>
<accession>A0A2I1BU17</accession>